<dbReference type="Gene3D" id="3.30.565.10">
    <property type="entry name" value="Histidine kinase-like ATPase, C-terminal domain"/>
    <property type="match status" value="1"/>
</dbReference>
<dbReference type="InterPro" id="IPR003661">
    <property type="entry name" value="HisK_dim/P_dom"/>
</dbReference>
<dbReference type="NCBIfam" id="TIGR00229">
    <property type="entry name" value="sensory_box"/>
    <property type="match status" value="2"/>
</dbReference>
<dbReference type="CDD" id="cd00130">
    <property type="entry name" value="PAS"/>
    <property type="match status" value="2"/>
</dbReference>
<dbReference type="SUPFAM" id="SSF47384">
    <property type="entry name" value="Homodimeric domain of signal transducing histidine kinase"/>
    <property type="match status" value="1"/>
</dbReference>
<dbReference type="InterPro" id="IPR000014">
    <property type="entry name" value="PAS"/>
</dbReference>
<evidence type="ECO:0000256" key="1">
    <source>
        <dbReference type="ARBA" id="ARBA00000085"/>
    </source>
</evidence>
<dbReference type="PROSITE" id="PS50112">
    <property type="entry name" value="PAS"/>
    <property type="match status" value="2"/>
</dbReference>
<dbReference type="PANTHER" id="PTHR43065">
    <property type="entry name" value="SENSOR HISTIDINE KINASE"/>
    <property type="match status" value="1"/>
</dbReference>
<dbReference type="Gene3D" id="1.10.287.130">
    <property type="match status" value="1"/>
</dbReference>
<keyword evidence="6" id="KW-1185">Reference proteome</keyword>
<evidence type="ECO:0000313" key="6">
    <source>
        <dbReference type="Proteomes" id="UP000432089"/>
    </source>
</evidence>
<dbReference type="InterPro" id="IPR036890">
    <property type="entry name" value="HATPase_C_sf"/>
</dbReference>
<name>A0A7V7PRP3_9HYPH</name>
<dbReference type="CDD" id="cd00082">
    <property type="entry name" value="HisKA"/>
    <property type="match status" value="1"/>
</dbReference>
<feature type="domain" description="PAS" evidence="4">
    <location>
        <begin position="211"/>
        <end position="260"/>
    </location>
</feature>
<dbReference type="Gene3D" id="3.30.450.20">
    <property type="entry name" value="PAS domain"/>
    <property type="match status" value="3"/>
</dbReference>
<organism evidence="5 6">
    <name type="scientific">Plantimonas leprariae</name>
    <dbReference type="NCBI Taxonomy" id="2615207"/>
    <lineage>
        <taxon>Bacteria</taxon>
        <taxon>Pseudomonadati</taxon>
        <taxon>Pseudomonadota</taxon>
        <taxon>Alphaproteobacteria</taxon>
        <taxon>Hyphomicrobiales</taxon>
        <taxon>Aurantimonadaceae</taxon>
        <taxon>Plantimonas</taxon>
    </lineage>
</organism>
<dbReference type="SMART" id="SM00388">
    <property type="entry name" value="HisKA"/>
    <property type="match status" value="1"/>
</dbReference>
<sequence length="613" mass="67934">MPDPLSFLAGGGEAARMIRERDWSGHPLGRPETWPDAFRSALSLVLNSPESMILAWGPDLSFFFNDTYFPLLGPRLPWAMGERFDKVWADGWEQAKPIIDAAFAGESRRFVDLPWKLGTDRGAADTWWSFSYSRVLGPDGEVAGLFIFTNETTDRVLGEAALRDSRQRLEAAMAELGELNATLTTQVEERTRDRNSLWELSSDIMLRCGFDGRILAVNPAWTDVLGWREDELIGHTVFEFVHPDDLDRTEEGAEASSTGHAYRRFDNRYRHKDGSWRWISWSTVPDENAINAVGRDSTQERAATQERDRTWALSPVLKMVVGGDGTVLTVNPGFTKALGWTAEDAVGRPVTALMPPDERDASADRRARLAAGETLGEYRITLLAKDGSRRRIAWTTVFENGVIFAFGRDVTVEIEQAEALARSEEQLRQSQKMEAVGQLTGGLAHDFNNLLAGISGSLELMEARIAQGRVAELDRYIAAAGGAARRAAALTHRLLAFSRRQTLDPKPTDVNRLVAGMEELVRRTVGPQIALDTAAEPALWPTLVDPNQLENALLNLCINARDAMPDGGRLLIETTNRRLDPRASTERDMAPGEYVVMAVSDNGTGMTPEVVER</sequence>
<comment type="catalytic activity">
    <reaction evidence="1">
        <text>ATP + protein L-histidine = ADP + protein N-phospho-L-histidine.</text>
        <dbReference type="EC" id="2.7.13.3"/>
    </reaction>
</comment>
<evidence type="ECO:0000259" key="3">
    <source>
        <dbReference type="PROSITE" id="PS50109"/>
    </source>
</evidence>
<dbReference type="Proteomes" id="UP000432089">
    <property type="component" value="Unassembled WGS sequence"/>
</dbReference>
<dbReference type="SUPFAM" id="SSF55874">
    <property type="entry name" value="ATPase domain of HSP90 chaperone/DNA topoisomerase II/histidine kinase"/>
    <property type="match status" value="1"/>
</dbReference>
<evidence type="ECO:0000313" key="5">
    <source>
        <dbReference type="EMBL" id="KAB0681499.1"/>
    </source>
</evidence>
<dbReference type="InterPro" id="IPR013656">
    <property type="entry name" value="PAS_4"/>
</dbReference>
<dbReference type="PANTHER" id="PTHR43065:SF42">
    <property type="entry name" value="TWO-COMPONENT SENSOR PPRA"/>
    <property type="match status" value="1"/>
</dbReference>
<dbReference type="RefSeq" id="WP_150968754.1">
    <property type="nucleotide sequence ID" value="NZ_VZDO01000003.1"/>
</dbReference>
<accession>A0A7V7PRP3</accession>
<dbReference type="SMART" id="SM00091">
    <property type="entry name" value="PAS"/>
    <property type="match status" value="2"/>
</dbReference>
<comment type="caution">
    <text evidence="5">The sequence shown here is derived from an EMBL/GenBank/DDBJ whole genome shotgun (WGS) entry which is preliminary data.</text>
</comment>
<dbReference type="InterPro" id="IPR035965">
    <property type="entry name" value="PAS-like_dom_sf"/>
</dbReference>
<dbReference type="Pfam" id="PF08447">
    <property type="entry name" value="PAS_3"/>
    <property type="match status" value="1"/>
</dbReference>
<proteinExistence type="predicted"/>
<dbReference type="EC" id="2.7.13.3" evidence="2"/>
<dbReference type="AlphaFoldDB" id="A0A7V7PRP3"/>
<dbReference type="SUPFAM" id="SSF55785">
    <property type="entry name" value="PYP-like sensor domain (PAS domain)"/>
    <property type="match status" value="2"/>
</dbReference>
<feature type="domain" description="PAS" evidence="4">
    <location>
        <begin position="319"/>
        <end position="373"/>
    </location>
</feature>
<dbReference type="PROSITE" id="PS50109">
    <property type="entry name" value="HIS_KIN"/>
    <property type="match status" value="1"/>
</dbReference>
<protein>
    <recommendedName>
        <fullName evidence="2">histidine kinase</fullName>
        <ecNumber evidence="2">2.7.13.3</ecNumber>
    </recommendedName>
</protein>
<dbReference type="InterPro" id="IPR005467">
    <property type="entry name" value="His_kinase_dom"/>
</dbReference>
<dbReference type="InterPro" id="IPR036097">
    <property type="entry name" value="HisK_dim/P_sf"/>
</dbReference>
<dbReference type="InterPro" id="IPR013655">
    <property type="entry name" value="PAS_fold_3"/>
</dbReference>
<dbReference type="EMBL" id="VZDO01000003">
    <property type="protein sequence ID" value="KAB0681499.1"/>
    <property type="molecule type" value="Genomic_DNA"/>
</dbReference>
<feature type="non-terminal residue" evidence="5">
    <location>
        <position position="613"/>
    </location>
</feature>
<dbReference type="GO" id="GO:0000155">
    <property type="term" value="F:phosphorelay sensor kinase activity"/>
    <property type="evidence" value="ECO:0007669"/>
    <property type="project" value="InterPro"/>
</dbReference>
<dbReference type="Pfam" id="PF00512">
    <property type="entry name" value="HisKA"/>
    <property type="match status" value="1"/>
</dbReference>
<gene>
    <name evidence="5" type="ORF">F6X38_06355</name>
</gene>
<evidence type="ECO:0000259" key="4">
    <source>
        <dbReference type="PROSITE" id="PS50112"/>
    </source>
</evidence>
<dbReference type="Pfam" id="PF08448">
    <property type="entry name" value="PAS_4"/>
    <property type="match status" value="1"/>
</dbReference>
<reference evidence="5 6" key="1">
    <citation type="submission" date="2019-09" db="EMBL/GenBank/DDBJ databases">
        <title>YIM 132180 draft genome.</title>
        <authorList>
            <person name="Zhang K."/>
        </authorList>
    </citation>
    <scope>NUCLEOTIDE SEQUENCE [LARGE SCALE GENOMIC DNA]</scope>
    <source>
        <strain evidence="5 6">YIM 132180</strain>
    </source>
</reference>
<feature type="domain" description="Histidine kinase" evidence="3">
    <location>
        <begin position="442"/>
        <end position="613"/>
    </location>
</feature>
<evidence type="ECO:0000256" key="2">
    <source>
        <dbReference type="ARBA" id="ARBA00012438"/>
    </source>
</evidence>